<evidence type="ECO:0000313" key="3">
    <source>
        <dbReference type="EMBL" id="KAK3323032.1"/>
    </source>
</evidence>
<dbReference type="AlphaFoldDB" id="A0AAE0IDL4"/>
<dbReference type="EMBL" id="JAUEDM010000003">
    <property type="protein sequence ID" value="KAK3323032.1"/>
    <property type="molecule type" value="Genomic_DNA"/>
</dbReference>
<feature type="region of interest" description="Disordered" evidence="1">
    <location>
        <begin position="24"/>
        <end position="43"/>
    </location>
</feature>
<dbReference type="PANTHER" id="PTHR35569:SF1">
    <property type="entry name" value="CYANAMIDE HYDRATASE DDI2-RELATED"/>
    <property type="match status" value="1"/>
</dbReference>
<evidence type="ECO:0008006" key="5">
    <source>
        <dbReference type="Google" id="ProtNLM"/>
    </source>
</evidence>
<name>A0AAE0IDL4_9PEZI</name>
<sequence>MRLPALSVFSPFLLAISVTNAAPSAQPQPPSHNLSRPNPLPPDPSSFPYRTLAGGISVINTAIVRDAEAFAKKYSPGSYNHIMRSWLWGVLHLRHNSTLATQIDLEVHAVGLMLHDIASDHNLSHPFVSPDRRFEIDSAIAATDFIRAHPDGSKWPDWRVQRVFDGIALHAEPKFALHKEADVFAIYWGNELEWSYGRPGGEKMGITEAEHEMVMKSFPPDDGGGPGGEGSSTGLLWFIGWYCKYKPESTYDTWMQPYGDMVPGYSPVGHRLFDGALAAAGVNVSGLVQ</sequence>
<proteinExistence type="predicted"/>
<evidence type="ECO:0000313" key="4">
    <source>
        <dbReference type="Proteomes" id="UP001283341"/>
    </source>
</evidence>
<comment type="caution">
    <text evidence="3">The sequence shown here is derived from an EMBL/GenBank/DDBJ whole genome shotgun (WGS) entry which is preliminary data.</text>
</comment>
<feature type="signal peptide" evidence="2">
    <location>
        <begin position="1"/>
        <end position="21"/>
    </location>
</feature>
<evidence type="ECO:0000256" key="2">
    <source>
        <dbReference type="SAM" id="SignalP"/>
    </source>
</evidence>
<keyword evidence="4" id="KW-1185">Reference proteome</keyword>
<dbReference type="SUPFAM" id="SSF109604">
    <property type="entry name" value="HD-domain/PDEase-like"/>
    <property type="match status" value="1"/>
</dbReference>
<accession>A0AAE0IDL4</accession>
<organism evidence="3 4">
    <name type="scientific">Apodospora peruviana</name>
    <dbReference type="NCBI Taxonomy" id="516989"/>
    <lineage>
        <taxon>Eukaryota</taxon>
        <taxon>Fungi</taxon>
        <taxon>Dikarya</taxon>
        <taxon>Ascomycota</taxon>
        <taxon>Pezizomycotina</taxon>
        <taxon>Sordariomycetes</taxon>
        <taxon>Sordariomycetidae</taxon>
        <taxon>Sordariales</taxon>
        <taxon>Lasiosphaeriaceae</taxon>
        <taxon>Apodospora</taxon>
    </lineage>
</organism>
<reference evidence="3" key="1">
    <citation type="journal article" date="2023" name="Mol. Phylogenet. Evol.">
        <title>Genome-scale phylogeny and comparative genomics of the fungal order Sordariales.</title>
        <authorList>
            <person name="Hensen N."/>
            <person name="Bonometti L."/>
            <person name="Westerberg I."/>
            <person name="Brannstrom I.O."/>
            <person name="Guillou S."/>
            <person name="Cros-Aarteil S."/>
            <person name="Calhoun S."/>
            <person name="Haridas S."/>
            <person name="Kuo A."/>
            <person name="Mondo S."/>
            <person name="Pangilinan J."/>
            <person name="Riley R."/>
            <person name="LaButti K."/>
            <person name="Andreopoulos B."/>
            <person name="Lipzen A."/>
            <person name="Chen C."/>
            <person name="Yan M."/>
            <person name="Daum C."/>
            <person name="Ng V."/>
            <person name="Clum A."/>
            <person name="Steindorff A."/>
            <person name="Ohm R.A."/>
            <person name="Martin F."/>
            <person name="Silar P."/>
            <person name="Natvig D.O."/>
            <person name="Lalanne C."/>
            <person name="Gautier V."/>
            <person name="Ament-Velasquez S.L."/>
            <person name="Kruys A."/>
            <person name="Hutchinson M.I."/>
            <person name="Powell A.J."/>
            <person name="Barry K."/>
            <person name="Miller A.N."/>
            <person name="Grigoriev I.V."/>
            <person name="Debuchy R."/>
            <person name="Gladieux P."/>
            <person name="Hiltunen Thoren M."/>
            <person name="Johannesson H."/>
        </authorList>
    </citation>
    <scope>NUCLEOTIDE SEQUENCE</scope>
    <source>
        <strain evidence="3">CBS 118394</strain>
    </source>
</reference>
<keyword evidence="2" id="KW-0732">Signal</keyword>
<reference evidence="3" key="2">
    <citation type="submission" date="2023-06" db="EMBL/GenBank/DDBJ databases">
        <authorList>
            <consortium name="Lawrence Berkeley National Laboratory"/>
            <person name="Haridas S."/>
            <person name="Hensen N."/>
            <person name="Bonometti L."/>
            <person name="Westerberg I."/>
            <person name="Brannstrom I.O."/>
            <person name="Guillou S."/>
            <person name="Cros-Aarteil S."/>
            <person name="Calhoun S."/>
            <person name="Kuo A."/>
            <person name="Mondo S."/>
            <person name="Pangilinan J."/>
            <person name="Riley R."/>
            <person name="Labutti K."/>
            <person name="Andreopoulos B."/>
            <person name="Lipzen A."/>
            <person name="Chen C."/>
            <person name="Yanf M."/>
            <person name="Daum C."/>
            <person name="Ng V."/>
            <person name="Clum A."/>
            <person name="Steindorff A."/>
            <person name="Ohm R."/>
            <person name="Martin F."/>
            <person name="Silar P."/>
            <person name="Natvig D."/>
            <person name="Lalanne C."/>
            <person name="Gautier V."/>
            <person name="Ament-Velasquez S.L."/>
            <person name="Kruys A."/>
            <person name="Hutchinson M.I."/>
            <person name="Powell A.J."/>
            <person name="Barry K."/>
            <person name="Miller A.N."/>
            <person name="Grigoriev I.V."/>
            <person name="Debuchy R."/>
            <person name="Gladieux P."/>
            <person name="Thoren M.H."/>
            <person name="Johannesson H."/>
        </authorList>
    </citation>
    <scope>NUCLEOTIDE SEQUENCE</scope>
    <source>
        <strain evidence="3">CBS 118394</strain>
    </source>
</reference>
<dbReference type="PANTHER" id="PTHR35569">
    <property type="entry name" value="CYANAMIDE HYDRATASE DDI2-RELATED"/>
    <property type="match status" value="1"/>
</dbReference>
<feature type="chain" id="PRO_5042141913" description="HD domain-containing protein" evidence="2">
    <location>
        <begin position="22"/>
        <end position="289"/>
    </location>
</feature>
<protein>
    <recommendedName>
        <fullName evidence="5">HD domain-containing protein</fullName>
    </recommendedName>
</protein>
<dbReference type="Proteomes" id="UP001283341">
    <property type="component" value="Unassembled WGS sequence"/>
</dbReference>
<gene>
    <name evidence="3" type="ORF">B0H66DRAFT_555693</name>
</gene>
<evidence type="ECO:0000256" key="1">
    <source>
        <dbReference type="SAM" id="MobiDB-lite"/>
    </source>
</evidence>